<dbReference type="PANTHER" id="PTHR42993">
    <property type="entry name" value="MAOC-LIKE DEHYDRATASE DOMAIN-CONTAINING PROTEIN"/>
    <property type="match status" value="1"/>
</dbReference>
<accession>A0A831XES5</accession>
<reference evidence="2" key="1">
    <citation type="journal article" date="2020" name="mSystems">
        <title>Genome- and Community-Level Interaction Insights into Carbon Utilization and Element Cycling Functions of Hydrothermarchaeota in Hydrothermal Sediment.</title>
        <authorList>
            <person name="Zhou Z."/>
            <person name="Liu Y."/>
            <person name="Xu W."/>
            <person name="Pan J."/>
            <person name="Luo Z.H."/>
            <person name="Li M."/>
        </authorList>
    </citation>
    <scope>NUCLEOTIDE SEQUENCE [LARGE SCALE GENOMIC DNA]</scope>
    <source>
        <strain evidence="2">SpSt-349</strain>
    </source>
</reference>
<dbReference type="AlphaFoldDB" id="A0A831XES5"/>
<comment type="caution">
    <text evidence="2">The sequence shown here is derived from an EMBL/GenBank/DDBJ whole genome shotgun (WGS) entry which is preliminary data.</text>
</comment>
<evidence type="ECO:0000313" key="2">
    <source>
        <dbReference type="EMBL" id="HEN42507.1"/>
    </source>
</evidence>
<dbReference type="Gene3D" id="3.10.129.10">
    <property type="entry name" value="Hotdog Thioesterase"/>
    <property type="match status" value="1"/>
</dbReference>
<evidence type="ECO:0000259" key="1">
    <source>
        <dbReference type="Pfam" id="PF01575"/>
    </source>
</evidence>
<protein>
    <submittedName>
        <fullName evidence="2">MaoC family dehydratase</fullName>
    </submittedName>
</protein>
<dbReference type="InterPro" id="IPR029069">
    <property type="entry name" value="HotDog_dom_sf"/>
</dbReference>
<feature type="domain" description="MaoC-like" evidence="1">
    <location>
        <begin position="15"/>
        <end position="136"/>
    </location>
</feature>
<dbReference type="CDD" id="cd03450">
    <property type="entry name" value="NodN"/>
    <property type="match status" value="1"/>
</dbReference>
<gene>
    <name evidence="2" type="ORF">ENQ87_09040</name>
</gene>
<name>A0A831XES5_GEOME</name>
<dbReference type="InterPro" id="IPR039375">
    <property type="entry name" value="NodN-like"/>
</dbReference>
<organism evidence="2">
    <name type="scientific">Geobacter metallireducens</name>
    <dbReference type="NCBI Taxonomy" id="28232"/>
    <lineage>
        <taxon>Bacteria</taxon>
        <taxon>Pseudomonadati</taxon>
        <taxon>Thermodesulfobacteriota</taxon>
        <taxon>Desulfuromonadia</taxon>
        <taxon>Geobacterales</taxon>
        <taxon>Geobacteraceae</taxon>
        <taxon>Geobacter</taxon>
    </lineage>
</organism>
<dbReference type="Pfam" id="PF01575">
    <property type="entry name" value="MaoC_dehydratas"/>
    <property type="match status" value="1"/>
</dbReference>
<dbReference type="SUPFAM" id="SSF54637">
    <property type="entry name" value="Thioesterase/thiol ester dehydrase-isomerase"/>
    <property type="match status" value="1"/>
</dbReference>
<dbReference type="EMBL" id="DSOV01000041">
    <property type="protein sequence ID" value="HEN42507.1"/>
    <property type="molecule type" value="Genomic_DNA"/>
</dbReference>
<dbReference type="PANTHER" id="PTHR42993:SF1">
    <property type="entry name" value="MAOC-LIKE DEHYDRATASE DOMAIN-CONTAINING PROTEIN"/>
    <property type="match status" value="1"/>
</dbReference>
<proteinExistence type="predicted"/>
<dbReference type="InterPro" id="IPR002539">
    <property type="entry name" value="MaoC-like_dom"/>
</dbReference>
<sequence>MSAADELIAFLHPKLGTEIHVGPWLTIDQGRIDAFAAATGDVQWIHTDPERARRESPYGTTIAHGFLTLSLFPFLTEANAPGQFERNYPGMRLRVNYGLNRLRFPAPVTCGSRIRAHTVLKEVEPLGEAVQITYEITVEIEGGTKPACVAEQVVRVYP</sequence>